<feature type="non-terminal residue" evidence="2">
    <location>
        <position position="275"/>
    </location>
</feature>
<feature type="domain" description="Heterokaryon incompatibility" evidence="1">
    <location>
        <begin position="37"/>
        <end position="189"/>
    </location>
</feature>
<evidence type="ECO:0000259" key="1">
    <source>
        <dbReference type="Pfam" id="PF06985"/>
    </source>
</evidence>
<accession>A0A8H6JKH0</accession>
<dbReference type="InterPro" id="IPR010730">
    <property type="entry name" value="HET"/>
</dbReference>
<reference evidence="2" key="1">
    <citation type="journal article" date="2020" name="Phytopathology">
        <title>Genome Sequence Resources of Colletotrichum truncatum, C. plurivorum, C. musicola, and C. sojae: Four Species Pathogenic to Soybean (Glycine max).</title>
        <authorList>
            <person name="Rogerio F."/>
            <person name="Boufleur T.R."/>
            <person name="Ciampi-Guillardi M."/>
            <person name="Sukno S.A."/>
            <person name="Thon M.R."/>
            <person name="Massola Junior N.S."/>
            <person name="Baroncelli R."/>
        </authorList>
    </citation>
    <scope>NUCLEOTIDE SEQUENCE</scope>
    <source>
        <strain evidence="2">LFN00145</strain>
    </source>
</reference>
<sequence length="275" mass="30867">MPLSPGEFIRYIILEPGSGFDPLVCSLHDSHVDVAIFEAISYVWGTPYRHRTLICDGKTLMITANLQDALRRVCLPDRPRTLWADSVCINQDDPRERGHQVGLMSRLYSRAEQVLVCIGWDPEGRAPEATSLVEEVCSRVLATYPTIDLSPASFPDPQANDSLARDRRWDSLALLIATDWFKRGWVVQEGGLARAAVILWGSSEIPWLAFMRTWLYAERLYKTAGPVAVLQPSWEAIFFGLNNLHSSAFAATHRSESAAWFPAGHRTVAARMAQW</sequence>
<comment type="caution">
    <text evidence="2">The sequence shown here is derived from an EMBL/GenBank/DDBJ whole genome shotgun (WGS) entry which is preliminary data.</text>
</comment>
<dbReference type="InterPro" id="IPR052895">
    <property type="entry name" value="HetReg/Transcr_Mod"/>
</dbReference>
<protein>
    <submittedName>
        <fullName evidence="2">Ankyrin and het domain protein</fullName>
    </submittedName>
</protein>
<gene>
    <name evidence="2" type="ORF">CPLU01_14423</name>
</gene>
<evidence type="ECO:0000313" key="2">
    <source>
        <dbReference type="EMBL" id="KAF6814341.1"/>
    </source>
</evidence>
<dbReference type="PANTHER" id="PTHR24148:SF64">
    <property type="entry name" value="HETEROKARYON INCOMPATIBILITY DOMAIN-CONTAINING PROTEIN"/>
    <property type="match status" value="1"/>
</dbReference>
<organism evidence="2 3">
    <name type="scientific">Colletotrichum plurivorum</name>
    <dbReference type="NCBI Taxonomy" id="2175906"/>
    <lineage>
        <taxon>Eukaryota</taxon>
        <taxon>Fungi</taxon>
        <taxon>Dikarya</taxon>
        <taxon>Ascomycota</taxon>
        <taxon>Pezizomycotina</taxon>
        <taxon>Sordariomycetes</taxon>
        <taxon>Hypocreomycetidae</taxon>
        <taxon>Glomerellales</taxon>
        <taxon>Glomerellaceae</taxon>
        <taxon>Colletotrichum</taxon>
        <taxon>Colletotrichum orchidearum species complex</taxon>
    </lineage>
</organism>
<evidence type="ECO:0000313" key="3">
    <source>
        <dbReference type="Proteomes" id="UP000654918"/>
    </source>
</evidence>
<dbReference type="Proteomes" id="UP000654918">
    <property type="component" value="Unassembled WGS sequence"/>
</dbReference>
<dbReference type="Pfam" id="PF06985">
    <property type="entry name" value="HET"/>
    <property type="match status" value="1"/>
</dbReference>
<keyword evidence="3" id="KW-1185">Reference proteome</keyword>
<name>A0A8H6JKH0_9PEZI</name>
<dbReference type="EMBL" id="WIGO01000382">
    <property type="protein sequence ID" value="KAF6814341.1"/>
    <property type="molecule type" value="Genomic_DNA"/>
</dbReference>
<dbReference type="AlphaFoldDB" id="A0A8H6JKH0"/>
<dbReference type="PANTHER" id="PTHR24148">
    <property type="entry name" value="ANKYRIN REPEAT DOMAIN-CONTAINING PROTEIN 39 HOMOLOG-RELATED"/>
    <property type="match status" value="1"/>
</dbReference>
<proteinExistence type="predicted"/>